<dbReference type="PROSITE" id="PS50181">
    <property type="entry name" value="FBOX"/>
    <property type="match status" value="1"/>
</dbReference>
<dbReference type="CDD" id="cd22157">
    <property type="entry name" value="F-box_AtFBW1-like"/>
    <property type="match status" value="1"/>
</dbReference>
<dbReference type="InterPro" id="IPR006527">
    <property type="entry name" value="F-box-assoc_dom_typ1"/>
</dbReference>
<feature type="domain" description="F-box" evidence="2">
    <location>
        <begin position="33"/>
        <end position="78"/>
    </location>
</feature>
<accession>A0A8T2XR13</accession>
<evidence type="ECO:0000259" key="2">
    <source>
        <dbReference type="PROSITE" id="PS50181"/>
    </source>
</evidence>
<dbReference type="InterPro" id="IPR036047">
    <property type="entry name" value="F-box-like_dom_sf"/>
</dbReference>
<gene>
    <name evidence="3" type="ORF">H0E87_021102</name>
</gene>
<keyword evidence="4" id="KW-1185">Reference proteome</keyword>
<dbReference type="NCBIfam" id="TIGR01640">
    <property type="entry name" value="F_box_assoc_1"/>
    <property type="match status" value="1"/>
</dbReference>
<name>A0A8T2XR13_POPDE</name>
<dbReference type="AlphaFoldDB" id="A0A8T2XR13"/>
<dbReference type="Pfam" id="PF07734">
    <property type="entry name" value="FBA_1"/>
    <property type="match status" value="1"/>
</dbReference>
<feature type="region of interest" description="Disordered" evidence="1">
    <location>
        <begin position="1"/>
        <end position="31"/>
    </location>
</feature>
<evidence type="ECO:0000256" key="1">
    <source>
        <dbReference type="SAM" id="MobiDB-lite"/>
    </source>
</evidence>
<dbReference type="PANTHER" id="PTHR31672">
    <property type="entry name" value="BNACNNG10540D PROTEIN"/>
    <property type="match status" value="1"/>
</dbReference>
<dbReference type="InterPro" id="IPR050796">
    <property type="entry name" value="SCF_F-box_component"/>
</dbReference>
<proteinExistence type="predicted"/>
<dbReference type="InterPro" id="IPR017451">
    <property type="entry name" value="F-box-assoc_interact_dom"/>
</dbReference>
<dbReference type="EMBL" id="JACEGQ020000011">
    <property type="protein sequence ID" value="KAH8494571.1"/>
    <property type="molecule type" value="Genomic_DNA"/>
</dbReference>
<protein>
    <recommendedName>
        <fullName evidence="2">F-box domain-containing protein</fullName>
    </recommendedName>
</protein>
<dbReference type="SMART" id="SM00256">
    <property type="entry name" value="FBOX"/>
    <property type="match status" value="1"/>
</dbReference>
<sequence>MRKLKKTASVGSKRRGTAKPPGSSSSSSTEQSKCLVAELPNALIIDILSRLPIRPLLNCKSVCKTWLHLMADPSFVRLHLERSPTTLLIQKTPFERKESTEMLLVEIVEEDISKPFYIEIIRLFPTKNFPDTDVRILNSCNGLLCLYEDSGDKSDMMVHVCNPVLGEYIDIPVVNTDKKFEHHLAFGFSSVSNQYKVLQTFYPEKDLTAAPCLAEIYTVGTGQWRSIGNASFRLQSLDANAFLHDSIHWIEYRSNTIGFVSAFDFVSEQFKLVALPPASQIHDGMGRCYPSSVGVIKGCLFMTNGVCIENEKFEIWVMEEYGIKESWTKKFVLSNLEVQHYVSYQPLYFLNSGEILICEDDESIGVYVPKLKRIHEAKFYKGKDCFLVTAHNPSFVSLQDIAEGEELTVLRKSLNSAAAAISDNQNVRVDSCP</sequence>
<dbReference type="Pfam" id="PF00646">
    <property type="entry name" value="F-box"/>
    <property type="match status" value="1"/>
</dbReference>
<feature type="compositionally biased region" description="Basic residues" evidence="1">
    <location>
        <begin position="1"/>
        <end position="17"/>
    </location>
</feature>
<reference evidence="3" key="1">
    <citation type="journal article" date="2021" name="J. Hered.">
        <title>Genome Assembly of Salicaceae Populus deltoides (Eastern Cottonwood) I-69 Based on Nanopore Sequencing and Hi-C Technologies.</title>
        <authorList>
            <person name="Bai S."/>
            <person name="Wu H."/>
            <person name="Zhang J."/>
            <person name="Pan Z."/>
            <person name="Zhao W."/>
            <person name="Li Z."/>
            <person name="Tong C."/>
        </authorList>
    </citation>
    <scope>NUCLEOTIDE SEQUENCE</scope>
    <source>
        <tissue evidence="3">Leaf</tissue>
    </source>
</reference>
<organism evidence="3 4">
    <name type="scientific">Populus deltoides</name>
    <name type="common">Eastern poplar</name>
    <name type="synonym">Eastern cottonwood</name>
    <dbReference type="NCBI Taxonomy" id="3696"/>
    <lineage>
        <taxon>Eukaryota</taxon>
        <taxon>Viridiplantae</taxon>
        <taxon>Streptophyta</taxon>
        <taxon>Embryophyta</taxon>
        <taxon>Tracheophyta</taxon>
        <taxon>Spermatophyta</taxon>
        <taxon>Magnoliopsida</taxon>
        <taxon>eudicotyledons</taxon>
        <taxon>Gunneridae</taxon>
        <taxon>Pentapetalae</taxon>
        <taxon>rosids</taxon>
        <taxon>fabids</taxon>
        <taxon>Malpighiales</taxon>
        <taxon>Salicaceae</taxon>
        <taxon>Saliceae</taxon>
        <taxon>Populus</taxon>
    </lineage>
</organism>
<evidence type="ECO:0000313" key="3">
    <source>
        <dbReference type="EMBL" id="KAH8494571.1"/>
    </source>
</evidence>
<evidence type="ECO:0000313" key="4">
    <source>
        <dbReference type="Proteomes" id="UP000807159"/>
    </source>
</evidence>
<dbReference type="Proteomes" id="UP000807159">
    <property type="component" value="Chromosome 11"/>
</dbReference>
<dbReference type="InterPro" id="IPR001810">
    <property type="entry name" value="F-box_dom"/>
</dbReference>
<dbReference type="PANTHER" id="PTHR31672:SF13">
    <property type="entry name" value="F-BOX PROTEIN CPR30-LIKE"/>
    <property type="match status" value="1"/>
</dbReference>
<comment type="caution">
    <text evidence="3">The sequence shown here is derived from an EMBL/GenBank/DDBJ whole genome shotgun (WGS) entry which is preliminary data.</text>
</comment>
<dbReference type="SUPFAM" id="SSF81383">
    <property type="entry name" value="F-box domain"/>
    <property type="match status" value="1"/>
</dbReference>
<dbReference type="Gene3D" id="1.20.1280.50">
    <property type="match status" value="1"/>
</dbReference>